<dbReference type="EMBL" id="CAJOBE010002996">
    <property type="protein sequence ID" value="CAF3855411.1"/>
    <property type="molecule type" value="Genomic_DNA"/>
</dbReference>
<comment type="caution">
    <text evidence="2">The sequence shown here is derived from an EMBL/GenBank/DDBJ whole genome shotgun (WGS) entry which is preliminary data.</text>
</comment>
<sequence>MSRRRADPYLRSTSSIETKNDLTNSVTNEMRTVNSLLPVDPSPPPLPSSPLLSSLSNVKSPSHRITVDDLHQSSFQSLTTTNVEYRLQYSSNNQNLNNSTIIKLIQNCRESDFDVTNKEQQQTALRIKIPTTRVIPVIDLKTIFNDSNDYANHIEPDVQGGSTIVENILYLGDHHRFDENICSTRFHHIVSITITYISSSFKLLVLYPYFNEMLSSNQLQHKIMVGNNEEKLKFLTNIINDQASTHDQKNNSLELRVGINFELKRWQEVINDINTLQPTIDSTELRVMKSKATIQECCRKERVSMMNLINDGKHTDEIEAHFLNIRQRYVDDFIEGQAVTKGRSSTAAISNKRPKKSV</sequence>
<feature type="compositionally biased region" description="Polar residues" evidence="1">
    <location>
        <begin position="11"/>
        <end position="20"/>
    </location>
</feature>
<gene>
    <name evidence="2" type="ORF">FNK824_LOCUS18168</name>
</gene>
<proteinExistence type="predicted"/>
<dbReference type="Proteomes" id="UP000663874">
    <property type="component" value="Unassembled WGS sequence"/>
</dbReference>
<evidence type="ECO:0000256" key="1">
    <source>
        <dbReference type="SAM" id="MobiDB-lite"/>
    </source>
</evidence>
<protein>
    <submittedName>
        <fullName evidence="2">Uncharacterized protein</fullName>
    </submittedName>
</protein>
<evidence type="ECO:0000313" key="2">
    <source>
        <dbReference type="EMBL" id="CAF3855411.1"/>
    </source>
</evidence>
<evidence type="ECO:0000313" key="3">
    <source>
        <dbReference type="Proteomes" id="UP000663874"/>
    </source>
</evidence>
<feature type="region of interest" description="Disordered" evidence="1">
    <location>
        <begin position="1"/>
        <end position="20"/>
    </location>
</feature>
<dbReference type="AlphaFoldDB" id="A0A819ET56"/>
<name>A0A819ET56_9BILA</name>
<organism evidence="2 3">
    <name type="scientific">Rotaria sordida</name>
    <dbReference type="NCBI Taxonomy" id="392033"/>
    <lineage>
        <taxon>Eukaryota</taxon>
        <taxon>Metazoa</taxon>
        <taxon>Spiralia</taxon>
        <taxon>Gnathifera</taxon>
        <taxon>Rotifera</taxon>
        <taxon>Eurotatoria</taxon>
        <taxon>Bdelloidea</taxon>
        <taxon>Philodinida</taxon>
        <taxon>Philodinidae</taxon>
        <taxon>Rotaria</taxon>
    </lineage>
</organism>
<accession>A0A819ET56</accession>
<reference evidence="2" key="1">
    <citation type="submission" date="2021-02" db="EMBL/GenBank/DDBJ databases">
        <authorList>
            <person name="Nowell W R."/>
        </authorList>
    </citation>
    <scope>NUCLEOTIDE SEQUENCE</scope>
</reference>